<gene>
    <name evidence="2" type="ORF">FB45DRAFT_1006247</name>
</gene>
<dbReference type="EMBL" id="JARKIF010000015">
    <property type="protein sequence ID" value="KAJ7622262.1"/>
    <property type="molecule type" value="Genomic_DNA"/>
</dbReference>
<feature type="compositionally biased region" description="Basic and acidic residues" evidence="1">
    <location>
        <begin position="136"/>
        <end position="153"/>
    </location>
</feature>
<accession>A0AAD7BII6</accession>
<evidence type="ECO:0000313" key="2">
    <source>
        <dbReference type="EMBL" id="KAJ7622262.1"/>
    </source>
</evidence>
<organism evidence="2 3">
    <name type="scientific">Roridomyces roridus</name>
    <dbReference type="NCBI Taxonomy" id="1738132"/>
    <lineage>
        <taxon>Eukaryota</taxon>
        <taxon>Fungi</taxon>
        <taxon>Dikarya</taxon>
        <taxon>Basidiomycota</taxon>
        <taxon>Agaricomycotina</taxon>
        <taxon>Agaricomycetes</taxon>
        <taxon>Agaricomycetidae</taxon>
        <taxon>Agaricales</taxon>
        <taxon>Marasmiineae</taxon>
        <taxon>Mycenaceae</taxon>
        <taxon>Roridomyces</taxon>
    </lineage>
</organism>
<comment type="caution">
    <text evidence="2">The sequence shown here is derived from an EMBL/GenBank/DDBJ whole genome shotgun (WGS) entry which is preliminary data.</text>
</comment>
<dbReference type="Proteomes" id="UP001221142">
    <property type="component" value="Unassembled WGS sequence"/>
</dbReference>
<feature type="compositionally biased region" description="Polar residues" evidence="1">
    <location>
        <begin position="108"/>
        <end position="119"/>
    </location>
</feature>
<sequence>MPGSQHIGIATASSGYLLSQIPMSDVPPEFPLPGSEMRLRRLLRALHPGESPPECHFEFPSPTSVVPLWESWKQVLFIGACISSIPRCRITRSLPIYASSPRPRTRSGEPSISSINSEPTHAIKGFTQDEYSAKCRPETSRRHRQEISKESPPKDGTLSAVRVVGNCEASICAIVWSGINTFTNGGVQWSRREYDDRGQRSDRNVPWVFRSFHGDIAERDLGIMFTHRILTGTGRSRGPASGSQLSPGSVVWVAS</sequence>
<proteinExistence type="predicted"/>
<evidence type="ECO:0000313" key="3">
    <source>
        <dbReference type="Proteomes" id="UP001221142"/>
    </source>
</evidence>
<feature type="region of interest" description="Disordered" evidence="1">
    <location>
        <begin position="233"/>
        <end position="255"/>
    </location>
</feature>
<name>A0AAD7BII6_9AGAR</name>
<reference evidence="2" key="1">
    <citation type="submission" date="2023-03" db="EMBL/GenBank/DDBJ databases">
        <title>Massive genome expansion in bonnet fungi (Mycena s.s.) driven by repeated elements and novel gene families across ecological guilds.</title>
        <authorList>
            <consortium name="Lawrence Berkeley National Laboratory"/>
            <person name="Harder C.B."/>
            <person name="Miyauchi S."/>
            <person name="Viragh M."/>
            <person name="Kuo A."/>
            <person name="Thoen E."/>
            <person name="Andreopoulos B."/>
            <person name="Lu D."/>
            <person name="Skrede I."/>
            <person name="Drula E."/>
            <person name="Henrissat B."/>
            <person name="Morin E."/>
            <person name="Kohler A."/>
            <person name="Barry K."/>
            <person name="LaButti K."/>
            <person name="Morin E."/>
            <person name="Salamov A."/>
            <person name="Lipzen A."/>
            <person name="Mereny Z."/>
            <person name="Hegedus B."/>
            <person name="Baldrian P."/>
            <person name="Stursova M."/>
            <person name="Weitz H."/>
            <person name="Taylor A."/>
            <person name="Grigoriev I.V."/>
            <person name="Nagy L.G."/>
            <person name="Martin F."/>
            <person name="Kauserud H."/>
        </authorList>
    </citation>
    <scope>NUCLEOTIDE SEQUENCE</scope>
    <source>
        <strain evidence="2">9284</strain>
    </source>
</reference>
<protein>
    <submittedName>
        <fullName evidence="2">Uncharacterized protein</fullName>
    </submittedName>
</protein>
<evidence type="ECO:0000256" key="1">
    <source>
        <dbReference type="SAM" id="MobiDB-lite"/>
    </source>
</evidence>
<dbReference type="AlphaFoldDB" id="A0AAD7BII6"/>
<feature type="region of interest" description="Disordered" evidence="1">
    <location>
        <begin position="136"/>
        <end position="156"/>
    </location>
</feature>
<feature type="region of interest" description="Disordered" evidence="1">
    <location>
        <begin position="99"/>
        <end position="119"/>
    </location>
</feature>
<keyword evidence="3" id="KW-1185">Reference proteome</keyword>